<feature type="transmembrane region" description="Helical" evidence="7">
    <location>
        <begin position="112"/>
        <end position="134"/>
    </location>
</feature>
<dbReference type="InterPro" id="IPR058533">
    <property type="entry name" value="Cation_efflux_TM"/>
</dbReference>
<evidence type="ECO:0000259" key="8">
    <source>
        <dbReference type="Pfam" id="PF01545"/>
    </source>
</evidence>
<dbReference type="Gene3D" id="1.20.1510.10">
    <property type="entry name" value="Cation efflux protein transmembrane domain"/>
    <property type="match status" value="1"/>
</dbReference>
<dbReference type="Gene3D" id="3.30.70.1350">
    <property type="entry name" value="Cation efflux protein, cytoplasmic domain"/>
    <property type="match status" value="1"/>
</dbReference>
<keyword evidence="5 7" id="KW-0472">Membrane</keyword>
<proteinExistence type="predicted"/>
<evidence type="ECO:0000313" key="10">
    <source>
        <dbReference type="Proteomes" id="UP001367771"/>
    </source>
</evidence>
<dbReference type="Proteomes" id="UP001367771">
    <property type="component" value="Unassembled WGS sequence"/>
</dbReference>
<dbReference type="PANTHER" id="PTHR13414">
    <property type="entry name" value="HUEL-CATION TRANSPORTER"/>
    <property type="match status" value="1"/>
</dbReference>
<feature type="transmembrane region" description="Helical" evidence="7">
    <location>
        <begin position="76"/>
        <end position="97"/>
    </location>
</feature>
<keyword evidence="2" id="KW-0813">Transport</keyword>
<comment type="subcellular location">
    <subcellularLocation>
        <location evidence="1">Membrane</location>
        <topology evidence="1">Multi-pass membrane protein</topology>
    </subcellularLocation>
</comment>
<reference evidence="9 10" key="1">
    <citation type="journal article" date="2013" name="Int. J. Syst. Evol. Microbiol.">
        <title>Sphingomonas kyungheensis sp. nov., a bacterium with ginsenoside-converting activity isolated from soil of a ginseng field.</title>
        <authorList>
            <person name="Son H.M."/>
            <person name="Yang J.E."/>
            <person name="Park Y."/>
            <person name="Han C.K."/>
            <person name="Kim S.G."/>
            <person name="Kook M."/>
            <person name="Yi T.H."/>
        </authorList>
    </citation>
    <scope>NUCLEOTIDE SEQUENCE [LARGE SCALE GENOMIC DNA]</scope>
    <source>
        <strain evidence="9 10">LMG 26582</strain>
    </source>
</reference>
<protein>
    <submittedName>
        <fullName evidence="9">Cation diffusion facilitator family transporter</fullName>
    </submittedName>
</protein>
<feature type="transmembrane region" description="Helical" evidence="7">
    <location>
        <begin position="163"/>
        <end position="186"/>
    </location>
</feature>
<evidence type="ECO:0000256" key="7">
    <source>
        <dbReference type="SAM" id="Phobius"/>
    </source>
</evidence>
<feature type="region of interest" description="Disordered" evidence="6">
    <location>
        <begin position="306"/>
        <end position="346"/>
    </location>
</feature>
<feature type="transmembrane region" description="Helical" evidence="7">
    <location>
        <begin position="192"/>
        <end position="212"/>
    </location>
</feature>
<feature type="domain" description="Cation efflux protein transmembrane" evidence="8">
    <location>
        <begin position="10"/>
        <end position="215"/>
    </location>
</feature>
<evidence type="ECO:0000256" key="4">
    <source>
        <dbReference type="ARBA" id="ARBA00022989"/>
    </source>
</evidence>
<dbReference type="EMBL" id="JBBBDM010000012">
    <property type="protein sequence ID" value="MEI5688695.1"/>
    <property type="molecule type" value="Genomic_DNA"/>
</dbReference>
<evidence type="ECO:0000313" key="9">
    <source>
        <dbReference type="EMBL" id="MEI5688695.1"/>
    </source>
</evidence>
<comment type="caution">
    <text evidence="9">The sequence shown here is derived from an EMBL/GenBank/DDBJ whole genome shotgun (WGS) entry which is preliminary data.</text>
</comment>
<feature type="compositionally biased region" description="Polar residues" evidence="6">
    <location>
        <begin position="337"/>
        <end position="346"/>
    </location>
</feature>
<evidence type="ECO:0000256" key="1">
    <source>
        <dbReference type="ARBA" id="ARBA00004141"/>
    </source>
</evidence>
<gene>
    <name evidence="9" type="ORF">V8201_16495</name>
</gene>
<evidence type="ECO:0000256" key="6">
    <source>
        <dbReference type="SAM" id="MobiDB-lite"/>
    </source>
</evidence>
<evidence type="ECO:0000256" key="3">
    <source>
        <dbReference type="ARBA" id="ARBA00022692"/>
    </source>
</evidence>
<keyword evidence="4 7" id="KW-1133">Transmembrane helix</keyword>
<name>A0ABU8H6K0_9SPHN</name>
<dbReference type="InterPro" id="IPR002524">
    <property type="entry name" value="Cation_efflux"/>
</dbReference>
<evidence type="ECO:0000256" key="5">
    <source>
        <dbReference type="ARBA" id="ARBA00023136"/>
    </source>
</evidence>
<dbReference type="SUPFAM" id="SSF160240">
    <property type="entry name" value="Cation efflux protein cytoplasmic domain-like"/>
    <property type="match status" value="1"/>
</dbReference>
<dbReference type="RefSeq" id="WP_271300969.1">
    <property type="nucleotide sequence ID" value="NZ_JBBBDM010000012.1"/>
</dbReference>
<organism evidence="9 10">
    <name type="scientific">Sphingomonas kyungheensis</name>
    <dbReference type="NCBI Taxonomy" id="1069987"/>
    <lineage>
        <taxon>Bacteria</taxon>
        <taxon>Pseudomonadati</taxon>
        <taxon>Pseudomonadota</taxon>
        <taxon>Alphaproteobacteria</taxon>
        <taxon>Sphingomonadales</taxon>
        <taxon>Sphingomonadaceae</taxon>
        <taxon>Sphingomonas</taxon>
    </lineage>
</organism>
<dbReference type="Pfam" id="PF01545">
    <property type="entry name" value="Cation_efflux"/>
    <property type="match status" value="1"/>
</dbReference>
<dbReference type="NCBIfam" id="TIGR01297">
    <property type="entry name" value="CDF"/>
    <property type="match status" value="1"/>
</dbReference>
<sequence length="346" mass="37533">MSAHASRHTLFAALAANAGIAIAKFCGAAYTGSSAMASEGIHSLVDTGNQVLLLFGMKDASRPADASHPFGYGLRLYFWGFVVAMAVFALGAGVAIYEGAEKVAHPEPIESAWVNVVILLIAILLEGSSLAVALRQVRSEAKRRALGMMETIRQHRDPTVFAVVYEETAALAGLFAALIGIGLAVLLDMPALDGWTSIAIGVILAFTALSLARRCYVLMTGQAADPAIEDRLREILGRVRPIEQVNEVRTMHFGPSEVLVLVSADFVDDTLAGTVERIVSDVEDGIREEFPEVRRVYIEAQSTHRHREALEDIGEEPDALERDDYAEDFEDTDHTSRPITQSTRIN</sequence>
<dbReference type="InterPro" id="IPR027469">
    <property type="entry name" value="Cation_efflux_TMD_sf"/>
</dbReference>
<dbReference type="SUPFAM" id="SSF161111">
    <property type="entry name" value="Cation efflux protein transmembrane domain-like"/>
    <property type="match status" value="1"/>
</dbReference>
<keyword evidence="10" id="KW-1185">Reference proteome</keyword>
<evidence type="ECO:0000256" key="2">
    <source>
        <dbReference type="ARBA" id="ARBA00022448"/>
    </source>
</evidence>
<dbReference type="PANTHER" id="PTHR13414:SF9">
    <property type="entry name" value="PROTON-COUPLED ZINC ANTIPORTER SLC30A9, MITOCHONDRIAL"/>
    <property type="match status" value="1"/>
</dbReference>
<accession>A0ABU8H6K0</accession>
<dbReference type="InterPro" id="IPR040177">
    <property type="entry name" value="SLC30A9"/>
</dbReference>
<dbReference type="InterPro" id="IPR036837">
    <property type="entry name" value="Cation_efflux_CTD_sf"/>
</dbReference>
<keyword evidence="3 7" id="KW-0812">Transmembrane</keyword>